<dbReference type="InterPro" id="IPR035979">
    <property type="entry name" value="RBD_domain_sf"/>
</dbReference>
<feature type="compositionally biased region" description="Basic and acidic residues" evidence="3">
    <location>
        <begin position="1"/>
        <end position="10"/>
    </location>
</feature>
<dbReference type="InterPro" id="IPR000504">
    <property type="entry name" value="RRM_dom"/>
</dbReference>
<feature type="compositionally biased region" description="Polar residues" evidence="3">
    <location>
        <begin position="514"/>
        <end position="525"/>
    </location>
</feature>
<dbReference type="Pfam" id="PF00076">
    <property type="entry name" value="RRM_1"/>
    <property type="match status" value="3"/>
</dbReference>
<keyword evidence="6" id="KW-1185">Reference proteome</keyword>
<proteinExistence type="predicted"/>
<dbReference type="PROSITE" id="PS50102">
    <property type="entry name" value="RRM"/>
    <property type="match status" value="3"/>
</dbReference>
<comment type="caution">
    <text evidence="5">The sequence shown here is derived from an EMBL/GenBank/DDBJ whole genome shotgun (WGS) entry which is preliminary data.</text>
</comment>
<feature type="compositionally biased region" description="Basic and acidic residues" evidence="3">
    <location>
        <begin position="209"/>
        <end position="228"/>
    </location>
</feature>
<protein>
    <recommendedName>
        <fullName evidence="4">RRM domain-containing protein</fullName>
    </recommendedName>
</protein>
<feature type="domain" description="RRM" evidence="4">
    <location>
        <begin position="658"/>
        <end position="736"/>
    </location>
</feature>
<organism evidence="5 6">
    <name type="scientific">Datura stramonium</name>
    <name type="common">Jimsonweed</name>
    <name type="synonym">Common thornapple</name>
    <dbReference type="NCBI Taxonomy" id="4076"/>
    <lineage>
        <taxon>Eukaryota</taxon>
        <taxon>Viridiplantae</taxon>
        <taxon>Streptophyta</taxon>
        <taxon>Embryophyta</taxon>
        <taxon>Tracheophyta</taxon>
        <taxon>Spermatophyta</taxon>
        <taxon>Magnoliopsida</taxon>
        <taxon>eudicotyledons</taxon>
        <taxon>Gunneridae</taxon>
        <taxon>Pentapetalae</taxon>
        <taxon>asterids</taxon>
        <taxon>lamiids</taxon>
        <taxon>Solanales</taxon>
        <taxon>Solanaceae</taxon>
        <taxon>Solanoideae</taxon>
        <taxon>Datureae</taxon>
        <taxon>Datura</taxon>
    </lineage>
</organism>
<dbReference type="PANTHER" id="PTHR21245">
    <property type="entry name" value="HETEROGENEOUS NUCLEAR RIBONUCLEOPROTEIN"/>
    <property type="match status" value="1"/>
</dbReference>
<feature type="compositionally biased region" description="Basic and acidic residues" evidence="3">
    <location>
        <begin position="94"/>
        <end position="103"/>
    </location>
</feature>
<evidence type="ECO:0000259" key="4">
    <source>
        <dbReference type="PROSITE" id="PS50102"/>
    </source>
</evidence>
<name>A0ABS8UIE2_DATST</name>
<feature type="compositionally biased region" description="Basic and acidic residues" evidence="3">
    <location>
        <begin position="421"/>
        <end position="430"/>
    </location>
</feature>
<feature type="region of interest" description="Disordered" evidence="3">
    <location>
        <begin position="1065"/>
        <end position="1121"/>
    </location>
</feature>
<accession>A0ABS8UIE2</accession>
<dbReference type="Proteomes" id="UP000823775">
    <property type="component" value="Unassembled WGS sequence"/>
</dbReference>
<feature type="compositionally biased region" description="Basic and acidic residues" evidence="3">
    <location>
        <begin position="548"/>
        <end position="570"/>
    </location>
</feature>
<feature type="region of interest" description="Disordered" evidence="3">
    <location>
        <begin position="508"/>
        <end position="580"/>
    </location>
</feature>
<evidence type="ECO:0000313" key="5">
    <source>
        <dbReference type="EMBL" id="MCD9558654.1"/>
    </source>
</evidence>
<feature type="compositionally biased region" description="Basic and acidic residues" evidence="3">
    <location>
        <begin position="115"/>
        <end position="202"/>
    </location>
</feature>
<feature type="compositionally biased region" description="Acidic residues" evidence="3">
    <location>
        <begin position="386"/>
        <end position="405"/>
    </location>
</feature>
<feature type="domain" description="RRM" evidence="4">
    <location>
        <begin position="836"/>
        <end position="918"/>
    </location>
</feature>
<sequence length="1143" mass="127181">MRTRSAEKKSAGKNQIPAGAAEPAPETKRTPPSRAKQARTVGSKSSPAVEAAKASDADEDVQSTPVAKPPSGRKTTRRVVKKVVKKSPASSKTTLDRAPRSEDAGTAMLEDPVEEKDAKDLKEDHVKEEDADESKESIKEQEIEDAKEVVVKEEDAEDSKEVPLKEEDAEDSKEVPLKEEDAEDSKKNAIKEKDSEESKEDLVMGEAAEDSKEYPVKEKDAEDLKEDIVQEEDAEDSKENAIKEKDAEESKEDLVMGEAVEDSKEYPVKEKDAENLKEDIVKEEEAEDSKENAAEEKDAEESKEDLVMGEAAEDSKEYPVAEEDAEASKEDVANEKDGGESKEDLVKEEDAEDSKEYPVKEEDAEGSKEDAVKEKDAEDSKGSPVMEEDAEDSKEDPAKEEDADDSKENPVMGEDAEDSKEDPVKEKDAEGLNDAGPTPMYETNEEIEESSNHLVDTAKNIGDSVMEDQNGNKEEQAGQAPEEPTQNTLISLDEVTVVKDVRLPEEIGHDVRTSENQGHTVTYVKSQEPIIEDMKSSDSQEPVTTELKFQEAEGSIKGKEGLELREEKYDGSTPTGDNVNKQCAEDRMEENTDTKMKGKDISLDEAGEDKIEAFSDQEHGEEFVEGDVHEHCEEAETFEDERAQLNALAKERKKRKELEVFVGGLDRDAVEEDLKRVFQHVGEVIDVRMHKELSTNKNKGYAFVKFATKEQVSRALAEMRNPVIRGKRCGTSPSDDNDTLFLGNICNTWTKEAVRQKLKDYGVEGVENINLVADPKREGLSRGFAFLEFSCHTDAMTAYKRLQRPDVVFGHSERTAKIAFAEPLRDPDPEVMAQVKSVFIDGLPPYWDEDRVREKFKCFGEIARITLARNMSTAKRKDFGFVDFGTHEAAVACVEGVNNTELGDGNLKAKVRARLSNPQPKTQAVKGGISGGFRISRGPMGRGFPRGGNTLGRANFPRGRGFHPRGPGHGGSMGFTEHEFGSPYPPFRGRSNFGRGGRWNFSGAHPVFGEGPMFVDRMRHGVRGHADDAFFRRQQFPIEGLNRPLMDRHFEDRCYYDNTDHGLKRPFSMTDPNPDYLGPSRRPRFDHSDSASSLHGGRYRDNFPPGGDHNTRDNYGSDYGRGPYPSFYGGGRPYGRGFGRGYN</sequence>
<feature type="compositionally biased region" description="Basic and acidic residues" evidence="3">
    <location>
        <begin position="354"/>
        <end position="381"/>
    </location>
</feature>
<gene>
    <name evidence="5" type="ORF">HAX54_016182</name>
</gene>
<dbReference type="EMBL" id="JACEIK010002041">
    <property type="protein sequence ID" value="MCD9558654.1"/>
    <property type="molecule type" value="Genomic_DNA"/>
</dbReference>
<dbReference type="Gene3D" id="3.30.70.330">
    <property type="match status" value="3"/>
</dbReference>
<feature type="region of interest" description="Disordered" evidence="3">
    <location>
        <begin position="1"/>
        <end position="493"/>
    </location>
</feature>
<feature type="compositionally biased region" description="Basic and acidic residues" evidence="3">
    <location>
        <begin position="326"/>
        <end position="345"/>
    </location>
</feature>
<evidence type="ECO:0000256" key="2">
    <source>
        <dbReference type="PROSITE-ProRule" id="PRU00176"/>
    </source>
</evidence>
<evidence type="ECO:0000256" key="1">
    <source>
        <dbReference type="ARBA" id="ARBA00022884"/>
    </source>
</evidence>
<keyword evidence="1 2" id="KW-0694">RNA-binding</keyword>
<dbReference type="SMART" id="SM00360">
    <property type="entry name" value="RRM"/>
    <property type="match status" value="3"/>
</dbReference>
<dbReference type="InterPro" id="IPR012677">
    <property type="entry name" value="Nucleotide-bd_a/b_plait_sf"/>
</dbReference>
<feature type="compositionally biased region" description="Basic and acidic residues" evidence="3">
    <location>
        <begin position="261"/>
        <end position="280"/>
    </location>
</feature>
<dbReference type="SUPFAM" id="SSF54928">
    <property type="entry name" value="RNA-binding domain, RBD"/>
    <property type="match status" value="2"/>
</dbReference>
<feature type="compositionally biased region" description="Basic and acidic residues" evidence="3">
    <location>
        <begin position="237"/>
        <end position="254"/>
    </location>
</feature>
<evidence type="ECO:0000313" key="6">
    <source>
        <dbReference type="Proteomes" id="UP000823775"/>
    </source>
</evidence>
<dbReference type="CDD" id="cd00590">
    <property type="entry name" value="RRM_SF"/>
    <property type="match status" value="3"/>
</dbReference>
<feature type="domain" description="RRM" evidence="4">
    <location>
        <begin position="738"/>
        <end position="823"/>
    </location>
</feature>
<feature type="compositionally biased region" description="Basic residues" evidence="3">
    <location>
        <begin position="74"/>
        <end position="85"/>
    </location>
</feature>
<reference evidence="5 6" key="1">
    <citation type="journal article" date="2021" name="BMC Genomics">
        <title>Datura genome reveals duplications of psychoactive alkaloid biosynthetic genes and high mutation rate following tissue culture.</title>
        <authorList>
            <person name="Rajewski A."/>
            <person name="Carter-House D."/>
            <person name="Stajich J."/>
            <person name="Litt A."/>
        </authorList>
    </citation>
    <scope>NUCLEOTIDE SEQUENCE [LARGE SCALE GENOMIC DNA]</scope>
    <source>
        <strain evidence="5">AR-01</strain>
    </source>
</reference>
<feature type="region of interest" description="Disordered" evidence="3">
    <location>
        <begin position="917"/>
        <end position="948"/>
    </location>
</feature>
<evidence type="ECO:0000256" key="3">
    <source>
        <dbReference type="SAM" id="MobiDB-lite"/>
    </source>
</evidence>